<protein>
    <submittedName>
        <fullName evidence="1">Uncharacterized protein</fullName>
    </submittedName>
</protein>
<evidence type="ECO:0000313" key="2">
    <source>
        <dbReference type="Proteomes" id="UP000594263"/>
    </source>
</evidence>
<dbReference type="Gramene" id="Kaladp0008s0376.1.v1.1">
    <property type="protein sequence ID" value="Kaladp0008s0376.1.v1.1.CDS.1"/>
    <property type="gene ID" value="Kaladp0008s0376.v1.1"/>
</dbReference>
<dbReference type="EnsemblPlants" id="Kaladp0008s0376.1.v1.1">
    <property type="protein sequence ID" value="Kaladp0008s0376.1.v1.1.CDS.1"/>
    <property type="gene ID" value="Kaladp0008s0376.v1.1"/>
</dbReference>
<evidence type="ECO:0000313" key="1">
    <source>
        <dbReference type="EnsemblPlants" id="Kaladp0008s0376.1.v1.1.CDS.1"/>
    </source>
</evidence>
<sequence length="64" mass="7402">MVEIIRNRFASKAARNANKPNVPRADLRYLKCWLTRAQQSVKQDGKGDMSIENLISTIIYECFK</sequence>
<reference evidence="1" key="1">
    <citation type="submission" date="2021-01" db="UniProtKB">
        <authorList>
            <consortium name="EnsemblPlants"/>
        </authorList>
    </citation>
    <scope>IDENTIFICATION</scope>
</reference>
<name>A0A7N0RCE5_KALFE</name>
<accession>A0A7N0RCE5</accession>
<dbReference type="AlphaFoldDB" id="A0A7N0RCE5"/>
<keyword evidence="2" id="KW-1185">Reference proteome</keyword>
<organism evidence="1 2">
    <name type="scientific">Kalanchoe fedtschenkoi</name>
    <name type="common">Lavender scallops</name>
    <name type="synonym">South American air plant</name>
    <dbReference type="NCBI Taxonomy" id="63787"/>
    <lineage>
        <taxon>Eukaryota</taxon>
        <taxon>Viridiplantae</taxon>
        <taxon>Streptophyta</taxon>
        <taxon>Embryophyta</taxon>
        <taxon>Tracheophyta</taxon>
        <taxon>Spermatophyta</taxon>
        <taxon>Magnoliopsida</taxon>
        <taxon>eudicotyledons</taxon>
        <taxon>Gunneridae</taxon>
        <taxon>Pentapetalae</taxon>
        <taxon>Saxifragales</taxon>
        <taxon>Crassulaceae</taxon>
        <taxon>Kalanchoe</taxon>
    </lineage>
</organism>
<proteinExistence type="predicted"/>
<dbReference type="Proteomes" id="UP000594263">
    <property type="component" value="Unplaced"/>
</dbReference>